<sequence>MASTPPNPSKKQNPSFPPKRGQIKAHILESWVNAISSMVSKAGEALDRIRRGGGGAGGSTSESPPPSTYNSDANSDLS</sequence>
<comment type="caution">
    <text evidence="2">The sequence shown here is derived from an EMBL/GenBank/DDBJ whole genome shotgun (WGS) entry which is preliminary data.</text>
</comment>
<proteinExistence type="predicted"/>
<dbReference type="Gramene" id="PSR95161">
    <property type="protein sequence ID" value="PSR95161"/>
    <property type="gene ID" value="CEY00_Acc25916"/>
</dbReference>
<dbReference type="Proteomes" id="UP000241394">
    <property type="component" value="Chromosome LG23"/>
</dbReference>
<dbReference type="AlphaFoldDB" id="A0A2R6PQ04"/>
<name>A0A2R6PQ04_ACTCC</name>
<accession>A0A2R6PQ04</accession>
<evidence type="ECO:0000313" key="2">
    <source>
        <dbReference type="EMBL" id="PSR95161.1"/>
    </source>
</evidence>
<keyword evidence="3" id="KW-1185">Reference proteome</keyword>
<reference evidence="2 3" key="1">
    <citation type="submission" date="2017-07" db="EMBL/GenBank/DDBJ databases">
        <title>An improved, manually edited Actinidia chinensis var. chinensis (kiwifruit) genome highlights the challenges associated with draft genomes and gene prediction in plants.</title>
        <authorList>
            <person name="Pilkington S."/>
            <person name="Crowhurst R."/>
            <person name="Hilario E."/>
            <person name="Nardozza S."/>
            <person name="Fraser L."/>
            <person name="Peng Y."/>
            <person name="Gunaseelan K."/>
            <person name="Simpson R."/>
            <person name="Tahir J."/>
            <person name="Deroles S."/>
            <person name="Templeton K."/>
            <person name="Luo Z."/>
            <person name="Davy M."/>
            <person name="Cheng C."/>
            <person name="Mcneilage M."/>
            <person name="Scaglione D."/>
            <person name="Liu Y."/>
            <person name="Zhang Q."/>
            <person name="Datson P."/>
            <person name="De Silva N."/>
            <person name="Gardiner S."/>
            <person name="Bassett H."/>
            <person name="Chagne D."/>
            <person name="Mccallum J."/>
            <person name="Dzierzon H."/>
            <person name="Deng C."/>
            <person name="Wang Y.-Y."/>
            <person name="Barron N."/>
            <person name="Manako K."/>
            <person name="Bowen J."/>
            <person name="Foster T."/>
            <person name="Erridge Z."/>
            <person name="Tiffin H."/>
            <person name="Waite C."/>
            <person name="Davies K."/>
            <person name="Grierson E."/>
            <person name="Laing W."/>
            <person name="Kirk R."/>
            <person name="Chen X."/>
            <person name="Wood M."/>
            <person name="Montefiori M."/>
            <person name="Brummell D."/>
            <person name="Schwinn K."/>
            <person name="Catanach A."/>
            <person name="Fullerton C."/>
            <person name="Li D."/>
            <person name="Meiyalaghan S."/>
            <person name="Nieuwenhuizen N."/>
            <person name="Read N."/>
            <person name="Prakash R."/>
            <person name="Hunter D."/>
            <person name="Zhang H."/>
            <person name="Mckenzie M."/>
            <person name="Knabel M."/>
            <person name="Harris A."/>
            <person name="Allan A."/>
            <person name="Chen A."/>
            <person name="Janssen B."/>
            <person name="Plunkett B."/>
            <person name="Dwamena C."/>
            <person name="Voogd C."/>
            <person name="Leif D."/>
            <person name="Lafferty D."/>
            <person name="Souleyre E."/>
            <person name="Varkonyi-Gasic E."/>
            <person name="Gambi F."/>
            <person name="Hanley J."/>
            <person name="Yao J.-L."/>
            <person name="Cheung J."/>
            <person name="David K."/>
            <person name="Warren B."/>
            <person name="Marsh K."/>
            <person name="Snowden K."/>
            <person name="Lin-Wang K."/>
            <person name="Brian L."/>
            <person name="Martinez-Sanchez M."/>
            <person name="Wang M."/>
            <person name="Ileperuma N."/>
            <person name="Macnee N."/>
            <person name="Campin R."/>
            <person name="Mcatee P."/>
            <person name="Drummond R."/>
            <person name="Espley R."/>
            <person name="Ireland H."/>
            <person name="Wu R."/>
            <person name="Atkinson R."/>
            <person name="Karunairetnam S."/>
            <person name="Bulley S."/>
            <person name="Chunkath S."/>
            <person name="Hanley Z."/>
            <person name="Storey R."/>
            <person name="Thrimawithana A."/>
            <person name="Thomson S."/>
            <person name="David C."/>
            <person name="Testolin R."/>
        </authorList>
    </citation>
    <scope>NUCLEOTIDE SEQUENCE [LARGE SCALE GENOMIC DNA]</scope>
    <source>
        <strain evidence="3">cv. Red5</strain>
        <tissue evidence="2">Young leaf</tissue>
    </source>
</reference>
<reference evidence="3" key="2">
    <citation type="journal article" date="2018" name="BMC Genomics">
        <title>A manually annotated Actinidia chinensis var. chinensis (kiwifruit) genome highlights the challenges associated with draft genomes and gene prediction in plants.</title>
        <authorList>
            <person name="Pilkington S.M."/>
            <person name="Crowhurst R."/>
            <person name="Hilario E."/>
            <person name="Nardozza S."/>
            <person name="Fraser L."/>
            <person name="Peng Y."/>
            <person name="Gunaseelan K."/>
            <person name="Simpson R."/>
            <person name="Tahir J."/>
            <person name="Deroles S.C."/>
            <person name="Templeton K."/>
            <person name="Luo Z."/>
            <person name="Davy M."/>
            <person name="Cheng C."/>
            <person name="McNeilage M."/>
            <person name="Scaglione D."/>
            <person name="Liu Y."/>
            <person name="Zhang Q."/>
            <person name="Datson P."/>
            <person name="De Silva N."/>
            <person name="Gardiner S.E."/>
            <person name="Bassett H."/>
            <person name="Chagne D."/>
            <person name="McCallum J."/>
            <person name="Dzierzon H."/>
            <person name="Deng C."/>
            <person name="Wang Y.Y."/>
            <person name="Barron L."/>
            <person name="Manako K."/>
            <person name="Bowen J."/>
            <person name="Foster T.M."/>
            <person name="Erridge Z.A."/>
            <person name="Tiffin H."/>
            <person name="Waite C.N."/>
            <person name="Davies K.M."/>
            <person name="Grierson E.P."/>
            <person name="Laing W.A."/>
            <person name="Kirk R."/>
            <person name="Chen X."/>
            <person name="Wood M."/>
            <person name="Montefiori M."/>
            <person name="Brummell D.A."/>
            <person name="Schwinn K.E."/>
            <person name="Catanach A."/>
            <person name="Fullerton C."/>
            <person name="Li D."/>
            <person name="Meiyalaghan S."/>
            <person name="Nieuwenhuizen N."/>
            <person name="Read N."/>
            <person name="Prakash R."/>
            <person name="Hunter D."/>
            <person name="Zhang H."/>
            <person name="McKenzie M."/>
            <person name="Knabel M."/>
            <person name="Harris A."/>
            <person name="Allan A.C."/>
            <person name="Gleave A."/>
            <person name="Chen A."/>
            <person name="Janssen B.J."/>
            <person name="Plunkett B."/>
            <person name="Ampomah-Dwamena C."/>
            <person name="Voogd C."/>
            <person name="Leif D."/>
            <person name="Lafferty D."/>
            <person name="Souleyre E.J.F."/>
            <person name="Varkonyi-Gasic E."/>
            <person name="Gambi F."/>
            <person name="Hanley J."/>
            <person name="Yao J.L."/>
            <person name="Cheung J."/>
            <person name="David K.M."/>
            <person name="Warren B."/>
            <person name="Marsh K."/>
            <person name="Snowden K.C."/>
            <person name="Lin-Wang K."/>
            <person name="Brian L."/>
            <person name="Martinez-Sanchez M."/>
            <person name="Wang M."/>
            <person name="Ileperuma N."/>
            <person name="Macnee N."/>
            <person name="Campin R."/>
            <person name="McAtee P."/>
            <person name="Drummond R.S.M."/>
            <person name="Espley R.V."/>
            <person name="Ireland H.S."/>
            <person name="Wu R."/>
            <person name="Atkinson R.G."/>
            <person name="Karunairetnam S."/>
            <person name="Bulley S."/>
            <person name="Chunkath S."/>
            <person name="Hanley Z."/>
            <person name="Storey R."/>
            <person name="Thrimawithana A.H."/>
            <person name="Thomson S."/>
            <person name="David C."/>
            <person name="Testolin R."/>
            <person name="Huang H."/>
            <person name="Hellens R.P."/>
            <person name="Schaffer R.J."/>
        </authorList>
    </citation>
    <scope>NUCLEOTIDE SEQUENCE [LARGE SCALE GENOMIC DNA]</scope>
    <source>
        <strain evidence="3">cv. Red5</strain>
    </source>
</reference>
<evidence type="ECO:0000256" key="1">
    <source>
        <dbReference type="SAM" id="MobiDB-lite"/>
    </source>
</evidence>
<dbReference type="OMA" id="HILESWV"/>
<feature type="region of interest" description="Disordered" evidence="1">
    <location>
        <begin position="1"/>
        <end position="22"/>
    </location>
</feature>
<dbReference type="OrthoDB" id="1729447at2759"/>
<dbReference type="PANTHER" id="PTHR37721:SF1">
    <property type="entry name" value="OS05G0464200 PROTEIN"/>
    <property type="match status" value="1"/>
</dbReference>
<feature type="region of interest" description="Disordered" evidence="1">
    <location>
        <begin position="46"/>
        <end position="78"/>
    </location>
</feature>
<dbReference type="InParanoid" id="A0A2R6PQ04"/>
<feature type="compositionally biased region" description="Polar residues" evidence="1">
    <location>
        <begin position="68"/>
        <end position="78"/>
    </location>
</feature>
<protein>
    <submittedName>
        <fullName evidence="2">Transcriptional regulator like</fullName>
    </submittedName>
</protein>
<gene>
    <name evidence="2" type="ORF">CEY00_Acc25916</name>
</gene>
<dbReference type="PANTHER" id="PTHR37721">
    <property type="entry name" value="OS05G0464200 PROTEIN"/>
    <property type="match status" value="1"/>
</dbReference>
<evidence type="ECO:0000313" key="3">
    <source>
        <dbReference type="Proteomes" id="UP000241394"/>
    </source>
</evidence>
<dbReference type="EMBL" id="NKQK01000023">
    <property type="protein sequence ID" value="PSR95161.1"/>
    <property type="molecule type" value="Genomic_DNA"/>
</dbReference>
<organism evidence="2 3">
    <name type="scientific">Actinidia chinensis var. chinensis</name>
    <name type="common">Chinese soft-hair kiwi</name>
    <dbReference type="NCBI Taxonomy" id="1590841"/>
    <lineage>
        <taxon>Eukaryota</taxon>
        <taxon>Viridiplantae</taxon>
        <taxon>Streptophyta</taxon>
        <taxon>Embryophyta</taxon>
        <taxon>Tracheophyta</taxon>
        <taxon>Spermatophyta</taxon>
        <taxon>Magnoliopsida</taxon>
        <taxon>eudicotyledons</taxon>
        <taxon>Gunneridae</taxon>
        <taxon>Pentapetalae</taxon>
        <taxon>asterids</taxon>
        <taxon>Ericales</taxon>
        <taxon>Actinidiaceae</taxon>
        <taxon>Actinidia</taxon>
    </lineage>
</organism>